<dbReference type="EMBL" id="CP031306">
    <property type="protein sequence ID" value="QCC56659.1"/>
    <property type="molecule type" value="Genomic_DNA"/>
</dbReference>
<reference evidence="2 4" key="1">
    <citation type="journal article" date="2019" name="Nat. Commun.">
        <title>A new type of DNA phosphorothioation-based antiviral system in archaea.</title>
        <authorList>
            <person name="Xiong L."/>
            <person name="Liu S."/>
            <person name="Chen S."/>
            <person name="Xiao Y."/>
            <person name="Zhu B."/>
            <person name="Gao Y."/>
            <person name="Zhang Y."/>
            <person name="Chen B."/>
            <person name="Luo J."/>
            <person name="Deng Z."/>
            <person name="Chen X."/>
            <person name="Wang L."/>
            <person name="Chen S."/>
        </authorList>
    </citation>
    <scope>NUCLEOTIDE SEQUENCE [LARGE SCALE GENOMIC DNA]</scope>
    <source>
        <strain evidence="2 4">JCM 10635</strain>
        <plasmid evidence="3 4">unnamed1</plasmid>
    </source>
</reference>
<keyword evidence="1" id="KW-0472">Membrane</keyword>
<dbReference type="Proteomes" id="UP000296822">
    <property type="component" value="Plasmid unnamed1"/>
</dbReference>
<dbReference type="KEGG" id="nbg:DV706_19420"/>
<feature type="transmembrane region" description="Helical" evidence="1">
    <location>
        <begin position="61"/>
        <end position="82"/>
    </location>
</feature>
<name>A0A4D6HI95_9EURY</name>
<dbReference type="EMBL" id="CP031305">
    <property type="protein sequence ID" value="QCC53331.1"/>
    <property type="molecule type" value="Genomic_DNA"/>
</dbReference>
<dbReference type="Proteomes" id="UP000296822">
    <property type="component" value="Chromosome"/>
</dbReference>
<feature type="transmembrane region" description="Helical" evidence="1">
    <location>
        <begin position="109"/>
        <end position="133"/>
    </location>
</feature>
<keyword evidence="1" id="KW-0812">Transmembrane</keyword>
<dbReference type="KEGG" id="nbg:DV706_01840"/>
<evidence type="ECO:0000313" key="4">
    <source>
        <dbReference type="Proteomes" id="UP000296822"/>
    </source>
</evidence>
<geneLocation type="plasmid" evidence="3">
    <name>unnamed1</name>
</geneLocation>
<organism evidence="2 4">
    <name type="scientific">Natronorubrum bangense</name>
    <dbReference type="NCBI Taxonomy" id="61858"/>
    <lineage>
        <taxon>Archaea</taxon>
        <taxon>Methanobacteriati</taxon>
        <taxon>Methanobacteriota</taxon>
        <taxon>Stenosarchaea group</taxon>
        <taxon>Halobacteria</taxon>
        <taxon>Halobacteriales</taxon>
        <taxon>Natrialbaceae</taxon>
        <taxon>Natronorubrum</taxon>
    </lineage>
</organism>
<proteinExistence type="predicted"/>
<protein>
    <recommendedName>
        <fullName evidence="5">Histidine kinase</fullName>
    </recommendedName>
</protein>
<accession>A0A4D6HI95</accession>
<keyword evidence="3" id="KW-0614">Plasmid</keyword>
<dbReference type="AlphaFoldDB" id="A0A4D6HI95"/>
<feature type="transmembrane region" description="Helical" evidence="1">
    <location>
        <begin position="19"/>
        <end position="41"/>
    </location>
</feature>
<evidence type="ECO:0000313" key="2">
    <source>
        <dbReference type="EMBL" id="QCC53331.1"/>
    </source>
</evidence>
<evidence type="ECO:0000313" key="3">
    <source>
        <dbReference type="EMBL" id="QCC56659.1"/>
    </source>
</evidence>
<sequence>MSTETDDASTFGISGTSGWFVGGTAGGAVGAAAFGLLMWLFDPAVVAVAIPEIYGLEPVGIAGWGVHIAHGIVLGLVFGWLVTRDPILGILRTDVETDILSQTGMTLRLVGAGFVFGLAIWALLPVLVLPVWAATIGGTAGGFPIAAIESLVGHLLFGIVLGVIFATTADLSEQPSGQPLED</sequence>
<keyword evidence="1" id="KW-1133">Transmembrane helix</keyword>
<dbReference type="GeneID" id="39853452"/>
<dbReference type="RefSeq" id="WP_136350767.1">
    <property type="nucleotide sequence ID" value="NZ_CP031305.1"/>
</dbReference>
<feature type="transmembrane region" description="Helical" evidence="1">
    <location>
        <begin position="145"/>
        <end position="166"/>
    </location>
</feature>
<evidence type="ECO:0000256" key="1">
    <source>
        <dbReference type="SAM" id="Phobius"/>
    </source>
</evidence>
<evidence type="ECO:0008006" key="5">
    <source>
        <dbReference type="Google" id="ProtNLM"/>
    </source>
</evidence>
<gene>
    <name evidence="2" type="ORF">DV706_01840</name>
    <name evidence="3" type="ORF">DV706_19420</name>
</gene>